<feature type="transmembrane region" description="Helical" evidence="4">
    <location>
        <begin position="274"/>
        <end position="292"/>
    </location>
</feature>
<keyword evidence="2 4" id="KW-1133">Transmembrane helix</keyword>
<comment type="caution">
    <text evidence="5">The sequence shown here is derived from an EMBL/GenBank/DDBJ whole genome shotgun (WGS) entry which is preliminary data.</text>
</comment>
<organism evidence="5 6">
    <name type="scientific">Gallaecimonas xiamenensis 3-C-1</name>
    <dbReference type="NCBI Taxonomy" id="745411"/>
    <lineage>
        <taxon>Bacteria</taxon>
        <taxon>Pseudomonadati</taxon>
        <taxon>Pseudomonadota</taxon>
        <taxon>Gammaproteobacteria</taxon>
        <taxon>Enterobacterales</taxon>
        <taxon>Gallaecimonadaceae</taxon>
        <taxon>Gallaecimonas</taxon>
    </lineage>
</organism>
<feature type="transmembrane region" description="Helical" evidence="4">
    <location>
        <begin position="298"/>
        <end position="319"/>
    </location>
</feature>
<dbReference type="GO" id="GO:0022857">
    <property type="term" value="F:transmembrane transporter activity"/>
    <property type="evidence" value="ECO:0007669"/>
    <property type="project" value="InterPro"/>
</dbReference>
<feature type="transmembrane region" description="Helical" evidence="4">
    <location>
        <begin position="362"/>
        <end position="383"/>
    </location>
</feature>
<dbReference type="InterPro" id="IPR011701">
    <property type="entry name" value="MFS"/>
</dbReference>
<keyword evidence="1 4" id="KW-0812">Transmembrane</keyword>
<evidence type="ECO:0000256" key="1">
    <source>
        <dbReference type="ARBA" id="ARBA00022692"/>
    </source>
</evidence>
<dbReference type="PROSITE" id="PS51257">
    <property type="entry name" value="PROKAR_LIPOPROTEIN"/>
    <property type="match status" value="1"/>
</dbReference>
<feature type="transmembrane region" description="Helical" evidence="4">
    <location>
        <begin position="249"/>
        <end position="267"/>
    </location>
</feature>
<evidence type="ECO:0000256" key="3">
    <source>
        <dbReference type="ARBA" id="ARBA00023136"/>
    </source>
</evidence>
<evidence type="ECO:0000256" key="2">
    <source>
        <dbReference type="ARBA" id="ARBA00022989"/>
    </source>
</evidence>
<accession>K2IKF9</accession>
<dbReference type="eggNOG" id="COG2814">
    <property type="taxonomic scope" value="Bacteria"/>
</dbReference>
<protein>
    <submittedName>
        <fullName evidence="5">Major facilitator superfamily protein</fullName>
    </submittedName>
</protein>
<evidence type="ECO:0000313" key="5">
    <source>
        <dbReference type="EMBL" id="EKE70616.1"/>
    </source>
</evidence>
<feature type="transmembrane region" description="Helical" evidence="4">
    <location>
        <begin position="43"/>
        <end position="62"/>
    </location>
</feature>
<feature type="transmembrane region" description="Helical" evidence="4">
    <location>
        <begin position="339"/>
        <end position="356"/>
    </location>
</feature>
<dbReference type="InterPro" id="IPR036259">
    <property type="entry name" value="MFS_trans_sf"/>
</dbReference>
<sequence>MPSKAKQERWQPASAVLLTGLAQSALLSCLPWLMDRSGLGATAWSWLLGGSLWGMMLMAPLWGKWLDRRGAALGLWLSFSGFTLALALLLLALGMVPGSLAMVGLLLVSRLVHSLFMAGVFPSAQYLQLQGLAPERWRGALARLSALSQLGRLLGPALVAAFAWWWPPLALLLVLLASMLLAAALWRRQRLQSKGTDAKESAAPWAPALPLYLLALVITTALGQVQFLLGPLLQQGLGLSPEGASSLMGAYLALAALVAALVGLGLVPRLGSSGQLALGVLCLSLGGAWLGWSSPQQGFWGPLALLSAGLALTSPWYGVKLRERWPRAQGRVAGRLSSLHTLGYGLGMVSGGWLLQKTPQTPLLGLALLGPLLLALLAWQAWLDKKSRA</sequence>
<evidence type="ECO:0000313" key="6">
    <source>
        <dbReference type="Proteomes" id="UP000006755"/>
    </source>
</evidence>
<keyword evidence="6" id="KW-1185">Reference proteome</keyword>
<dbReference type="SUPFAM" id="SSF103473">
    <property type="entry name" value="MFS general substrate transporter"/>
    <property type="match status" value="1"/>
</dbReference>
<dbReference type="PANTHER" id="PTHR23546">
    <property type="entry name" value="TRANSPORT PROTEIN"/>
    <property type="match status" value="1"/>
</dbReference>
<feature type="transmembrane region" description="Helical" evidence="4">
    <location>
        <begin position="169"/>
        <end position="187"/>
    </location>
</feature>
<name>K2IKF9_9GAMM</name>
<dbReference type="Pfam" id="PF07690">
    <property type="entry name" value="MFS_1"/>
    <property type="match status" value="1"/>
</dbReference>
<evidence type="ECO:0000256" key="4">
    <source>
        <dbReference type="SAM" id="Phobius"/>
    </source>
</evidence>
<dbReference type="STRING" id="745411.B3C1_13798"/>
<dbReference type="AlphaFoldDB" id="K2IKF9"/>
<dbReference type="PANTHER" id="PTHR23546:SF1">
    <property type="entry name" value="MEMBRANE PROTEIN"/>
    <property type="match status" value="1"/>
</dbReference>
<feature type="transmembrane region" description="Helical" evidence="4">
    <location>
        <begin position="74"/>
        <end position="94"/>
    </location>
</feature>
<dbReference type="Gene3D" id="1.20.1250.20">
    <property type="entry name" value="MFS general substrate transporter like domains"/>
    <property type="match status" value="2"/>
</dbReference>
<proteinExistence type="predicted"/>
<reference evidence="5 6" key="1">
    <citation type="journal article" date="2012" name="J. Bacteriol.">
        <title>Genome Sequence of Gallaecimonas xiamenensis Type Strain 3-C-1.</title>
        <authorList>
            <person name="Lai Q."/>
            <person name="Wang L."/>
            <person name="Wang W."/>
            <person name="Shao Z."/>
        </authorList>
    </citation>
    <scope>NUCLEOTIDE SEQUENCE [LARGE SCALE GENOMIC DNA]</scope>
    <source>
        <strain evidence="5 6">3-C-1</strain>
    </source>
</reference>
<feature type="transmembrane region" description="Helical" evidence="4">
    <location>
        <begin position="208"/>
        <end position="229"/>
    </location>
</feature>
<dbReference type="Proteomes" id="UP000006755">
    <property type="component" value="Unassembled WGS sequence"/>
</dbReference>
<gene>
    <name evidence="5" type="ORF">B3C1_13798</name>
</gene>
<keyword evidence="3 4" id="KW-0472">Membrane</keyword>
<dbReference type="EMBL" id="AMRI01000020">
    <property type="protein sequence ID" value="EKE70616.1"/>
    <property type="molecule type" value="Genomic_DNA"/>
</dbReference>